<accession>L8PKE1</accession>
<dbReference type="AlphaFoldDB" id="L8PKE1"/>
<proteinExistence type="predicted"/>
<evidence type="ECO:0000313" key="2">
    <source>
        <dbReference type="Proteomes" id="UP000011205"/>
    </source>
</evidence>
<sequence>MSRHVPAGDRVQEVVEIQPSRVITGDTITYARVADVAPPLGLTMPILVRKPGDHINVPDLVVEHTA</sequence>
<organism evidence="1 2">
    <name type="scientific">Streptomyces viridochromogenes Tue57</name>
    <dbReference type="NCBI Taxonomy" id="1160705"/>
    <lineage>
        <taxon>Bacteria</taxon>
        <taxon>Bacillati</taxon>
        <taxon>Actinomycetota</taxon>
        <taxon>Actinomycetes</taxon>
        <taxon>Kitasatosporales</taxon>
        <taxon>Streptomycetaceae</taxon>
        <taxon>Streptomyces</taxon>
    </lineage>
</organism>
<gene>
    <name evidence="1" type="ORF">STVIR_3187</name>
</gene>
<protein>
    <submittedName>
        <fullName evidence="1">Uncharacterized protein</fullName>
    </submittedName>
</protein>
<dbReference type="Proteomes" id="UP000011205">
    <property type="component" value="Unassembled WGS sequence"/>
</dbReference>
<dbReference type="RefSeq" id="WP_003998525.1">
    <property type="nucleotide sequence ID" value="NZ_AMLP01000102.1"/>
</dbReference>
<reference evidence="1 2" key="1">
    <citation type="journal article" date="2013" name="Genome Announc.">
        <title>Draft Genome Sequence of Streptomyces viridochromogenes Strain Tu57, Producer of Avilamycin.</title>
        <authorList>
            <person name="Gruning B.A."/>
            <person name="Erxleben A."/>
            <person name="Hahnlein A."/>
            <person name="Gunther S."/>
        </authorList>
    </citation>
    <scope>NUCLEOTIDE SEQUENCE [LARGE SCALE GENOMIC DNA]</scope>
    <source>
        <strain evidence="1 2">Tue57</strain>
    </source>
</reference>
<dbReference type="EMBL" id="AMLP01000102">
    <property type="protein sequence ID" value="ELS55842.1"/>
    <property type="molecule type" value="Genomic_DNA"/>
</dbReference>
<evidence type="ECO:0000313" key="1">
    <source>
        <dbReference type="EMBL" id="ELS55842.1"/>
    </source>
</evidence>
<dbReference type="PATRIC" id="fig|1160705.3.peg.3162"/>
<comment type="caution">
    <text evidence="1">The sequence shown here is derived from an EMBL/GenBank/DDBJ whole genome shotgun (WGS) entry which is preliminary data.</text>
</comment>
<name>L8PKE1_STRVR</name>